<feature type="transmembrane region" description="Helical" evidence="7">
    <location>
        <begin position="60"/>
        <end position="82"/>
    </location>
</feature>
<comment type="subcellular location">
    <subcellularLocation>
        <location evidence="1">Membrane</location>
        <topology evidence="1">Multi-pass membrane protein</topology>
    </subcellularLocation>
</comment>
<feature type="transmembrane region" description="Helical" evidence="7">
    <location>
        <begin position="177"/>
        <end position="198"/>
    </location>
</feature>
<feature type="transmembrane region" description="Helical" evidence="7">
    <location>
        <begin position="219"/>
        <end position="238"/>
    </location>
</feature>
<evidence type="ECO:0000313" key="8">
    <source>
        <dbReference type="EMBL" id="CCI44437.1"/>
    </source>
</evidence>
<protein>
    <recommendedName>
        <fullName evidence="10">Major facilitator superfamily (MFS) profile domain-containing protein</fullName>
    </recommendedName>
</protein>
<feature type="transmembrane region" description="Helical" evidence="7">
    <location>
        <begin position="517"/>
        <end position="535"/>
    </location>
</feature>
<evidence type="ECO:0000256" key="1">
    <source>
        <dbReference type="ARBA" id="ARBA00004141"/>
    </source>
</evidence>
<evidence type="ECO:0000256" key="4">
    <source>
        <dbReference type="ARBA" id="ARBA00022692"/>
    </source>
</evidence>
<evidence type="ECO:0000256" key="5">
    <source>
        <dbReference type="ARBA" id="ARBA00022989"/>
    </source>
</evidence>
<keyword evidence="5 7" id="KW-1133">Transmembrane helix</keyword>
<dbReference type="EMBL" id="CAIX01000070">
    <property type="protein sequence ID" value="CCI44437.1"/>
    <property type="molecule type" value="Genomic_DNA"/>
</dbReference>
<feature type="transmembrane region" description="Helical" evidence="7">
    <location>
        <begin position="330"/>
        <end position="356"/>
    </location>
</feature>
<feature type="transmembrane region" description="Helical" evidence="7">
    <location>
        <begin position="302"/>
        <end position="324"/>
    </location>
</feature>
<dbReference type="GO" id="GO:0016020">
    <property type="term" value="C:membrane"/>
    <property type="evidence" value="ECO:0007669"/>
    <property type="project" value="UniProtKB-SubCell"/>
</dbReference>
<evidence type="ECO:0000256" key="2">
    <source>
        <dbReference type="ARBA" id="ARBA00007015"/>
    </source>
</evidence>
<feature type="transmembrane region" description="Helical" evidence="7">
    <location>
        <begin position="368"/>
        <end position="390"/>
    </location>
</feature>
<dbReference type="InParanoid" id="A0A024GD55"/>
<dbReference type="PANTHER" id="PTHR31585">
    <property type="entry name" value="FOLATE-BIOPTERIN TRANSPORTER 1, CHLOROPLASTIC"/>
    <property type="match status" value="1"/>
</dbReference>
<keyword evidence="3" id="KW-0813">Transport</keyword>
<feature type="transmembrane region" description="Helical" evidence="7">
    <location>
        <begin position="477"/>
        <end position="497"/>
    </location>
</feature>
<name>A0A024GD55_9STRA</name>
<evidence type="ECO:0008006" key="10">
    <source>
        <dbReference type="Google" id="ProtNLM"/>
    </source>
</evidence>
<evidence type="ECO:0000256" key="7">
    <source>
        <dbReference type="SAM" id="Phobius"/>
    </source>
</evidence>
<comment type="caution">
    <text evidence="8">The sequence shown here is derived from an EMBL/GenBank/DDBJ whole genome shotgun (WGS) entry which is preliminary data.</text>
</comment>
<evidence type="ECO:0000256" key="6">
    <source>
        <dbReference type="ARBA" id="ARBA00023136"/>
    </source>
</evidence>
<dbReference type="SUPFAM" id="SSF103473">
    <property type="entry name" value="MFS general substrate transporter"/>
    <property type="match status" value="1"/>
</dbReference>
<reference evidence="8 9" key="1">
    <citation type="submission" date="2012-05" db="EMBL/GenBank/DDBJ databases">
        <title>Recombination and specialization in a pathogen metapopulation.</title>
        <authorList>
            <person name="Gardiner A."/>
            <person name="Kemen E."/>
            <person name="Schultz-Larsen T."/>
            <person name="MacLean D."/>
            <person name="Van Oosterhout C."/>
            <person name="Jones J.D.G."/>
        </authorList>
    </citation>
    <scope>NUCLEOTIDE SEQUENCE [LARGE SCALE GENOMIC DNA]</scope>
    <source>
        <strain evidence="8 9">Ac Nc2</strain>
    </source>
</reference>
<feature type="transmembrane region" description="Helical" evidence="7">
    <location>
        <begin position="258"/>
        <end position="277"/>
    </location>
</feature>
<dbReference type="OrthoDB" id="153467at2759"/>
<organism evidence="8 9">
    <name type="scientific">Albugo candida</name>
    <dbReference type="NCBI Taxonomy" id="65357"/>
    <lineage>
        <taxon>Eukaryota</taxon>
        <taxon>Sar</taxon>
        <taxon>Stramenopiles</taxon>
        <taxon>Oomycota</taxon>
        <taxon>Peronosporomycetes</taxon>
        <taxon>Albuginales</taxon>
        <taxon>Albuginaceae</taxon>
        <taxon>Albugo</taxon>
    </lineage>
</organism>
<dbReference type="InterPro" id="IPR039309">
    <property type="entry name" value="BT1"/>
</dbReference>
<feature type="transmembrane region" description="Helical" evidence="7">
    <location>
        <begin position="122"/>
        <end position="140"/>
    </location>
</feature>
<keyword evidence="9" id="KW-1185">Reference proteome</keyword>
<feature type="transmembrane region" description="Helical" evidence="7">
    <location>
        <begin position="88"/>
        <end position="110"/>
    </location>
</feature>
<dbReference type="Pfam" id="PF03092">
    <property type="entry name" value="BT1"/>
    <property type="match status" value="1"/>
</dbReference>
<dbReference type="Gene3D" id="1.20.1250.20">
    <property type="entry name" value="MFS general substrate transporter like domains"/>
    <property type="match status" value="1"/>
</dbReference>
<gene>
    <name evidence="8" type="ORF">BN9_052460</name>
</gene>
<keyword evidence="6 7" id="KW-0472">Membrane</keyword>
<evidence type="ECO:0000256" key="3">
    <source>
        <dbReference type="ARBA" id="ARBA00022448"/>
    </source>
</evidence>
<dbReference type="AlphaFoldDB" id="A0A024GD55"/>
<dbReference type="STRING" id="65357.A0A024GD55"/>
<sequence>MTPVNQRHPSECISWVSSTKDARFSFLRSPESEVFEEGALRPGNAPSLCSREFCGLLSQYAVVGLLYGALPGTISPFFTYYLNMEGMATTSATALLAIPWSLKFFIGVVSDNVPIFGYRRRPFMVFGWLLCSSCLCYMAFKPLPRPYFLDLSLRFKKPKDFAISEWKMLDPEAQSAGGIYVILMMFATLGYLIADCCADAVVVEYAQREPEETRGRSQTAIYTMRTISMTFAQILLAFGLSSPPYGGTFDYGLSFSEVMLILAIFAISVVPITWFCIKEHKYKAHSFHKYIHTLWDSVQSRAFYQIIAYNFCSSVCFGITYVAYYPMTSYWIKASSFSISLSAMIGNIVLAITLIFTGKYGLHWNWRFMVATTAISIILMDALCTMMATFDVIRSQWYWLGIPIAENVPAGIAFIISTYVVVELAGEGNEGACYGLLTTVNNLGSPFASTITKSLNAYFAVWSDDIRNDSMEARRDVAITICISYAFKLTSLIFLVWLPSQKRHVQMLKAKGTRNKYIGAFTVAYLLFALIWSVTTNVFSIFESTKCFAITGGCHS</sequence>
<dbReference type="InterPro" id="IPR036259">
    <property type="entry name" value="MFS_trans_sf"/>
</dbReference>
<comment type="similarity">
    <text evidence="2">Belongs to the major facilitator superfamily. Folate-biopterin transporter (TC 2.A.71) family.</text>
</comment>
<proteinExistence type="inferred from homology"/>
<evidence type="ECO:0000313" key="9">
    <source>
        <dbReference type="Proteomes" id="UP000053237"/>
    </source>
</evidence>
<dbReference type="Proteomes" id="UP000053237">
    <property type="component" value="Unassembled WGS sequence"/>
</dbReference>
<keyword evidence="4 7" id="KW-0812">Transmembrane</keyword>
<accession>A0A024GD55</accession>
<dbReference type="PANTHER" id="PTHR31585:SF5">
    <property type="entry name" value="RNA-BINDING S4 DOMAIN-CONTAINING PROTEIN"/>
    <property type="match status" value="1"/>
</dbReference>